<dbReference type="RefSeq" id="YP_010111968.1">
    <property type="nucleotide sequence ID" value="NC_055886.1"/>
</dbReference>
<evidence type="ECO:0000256" key="1">
    <source>
        <dbReference type="SAM" id="MobiDB-lite"/>
    </source>
</evidence>
<accession>A0A7M1S2Z0</accession>
<sequence length="216" mass="24357">MIPGLKVENDKIVLDVPQILLYKPLAAIYQADNSNNKEFAHKIFLYIEHVADKKGYCRTKGFSKQEAHKWAARNSGLKESYVPDKLVTDAIDFIKREFESHPVEDAIETNIQGIRASLTLISIIANELNNAITDYRSNPKEAKIEDLLSYETSIKTMASYSADLPKRIQVLSELKKQWDDIDKGITSIRGGKSYKNSYDGTDDLSPTSAGEVEELR</sequence>
<protein>
    <submittedName>
        <fullName evidence="2">Uncharacterized protein</fullName>
    </submittedName>
</protein>
<proteinExistence type="predicted"/>
<dbReference type="EMBL" id="MT774393">
    <property type="protein sequence ID" value="QOR59810.1"/>
    <property type="molecule type" value="Genomic_DNA"/>
</dbReference>
<feature type="region of interest" description="Disordered" evidence="1">
    <location>
        <begin position="196"/>
        <end position="216"/>
    </location>
</feature>
<feature type="compositionally biased region" description="Polar residues" evidence="1">
    <location>
        <begin position="196"/>
        <end position="208"/>
    </location>
</feature>
<keyword evidence="3" id="KW-1185">Reference proteome</keyword>
<organism evidence="2 3">
    <name type="scientific">uncultured phage cr127_1</name>
    <dbReference type="NCBI Taxonomy" id="2772077"/>
    <lineage>
        <taxon>Viruses</taxon>
        <taxon>Duplodnaviria</taxon>
        <taxon>Heunggongvirae</taxon>
        <taxon>Uroviricota</taxon>
        <taxon>Caudoviricetes</taxon>
        <taxon>Crassvirales</taxon>
        <taxon>Crevaviridae</taxon>
        <taxon>Doltivirinae</taxon>
        <taxon>Kahucivirus</taxon>
        <taxon>Kahucivirus intestinalis</taxon>
    </lineage>
</organism>
<evidence type="ECO:0000313" key="2">
    <source>
        <dbReference type="EMBL" id="QOR59810.1"/>
    </source>
</evidence>
<evidence type="ECO:0000313" key="3">
    <source>
        <dbReference type="Proteomes" id="UP000594097"/>
    </source>
</evidence>
<dbReference type="Proteomes" id="UP000594097">
    <property type="component" value="Segment"/>
</dbReference>
<name>A0A7M1S2Z0_9CAUD</name>
<reference evidence="2 3" key="1">
    <citation type="submission" date="2020-07" db="EMBL/GenBank/DDBJ databases">
        <title>Taxonomic proposal: Crassvirales, a new order of highly abundant and diverse bacterial viruses.</title>
        <authorList>
            <person name="Shkoporov A.N."/>
            <person name="Stockdale S.R."/>
            <person name="Guerin E."/>
            <person name="Ross R.P."/>
            <person name="Hill C."/>
        </authorList>
    </citation>
    <scope>NUCLEOTIDE SEQUENCE [LARGE SCALE GENOMIC DNA]</scope>
</reference>
<dbReference type="KEGG" id="vg:65130422"/>
<dbReference type="GeneID" id="65130422"/>